<protein>
    <submittedName>
        <fullName evidence="1">Uncharacterized protein</fullName>
    </submittedName>
</protein>
<dbReference type="RefSeq" id="WP_092350612.1">
    <property type="nucleotide sequence ID" value="NZ_CZVW01000019.1"/>
</dbReference>
<name>A0A0P1NXY1_9BACT</name>
<gene>
    <name evidence="1" type="ORF">JGI23_01581</name>
</gene>
<dbReference type="EMBL" id="CZVW01000019">
    <property type="protein sequence ID" value="CUT03901.1"/>
    <property type="molecule type" value="Genomic_DNA"/>
</dbReference>
<dbReference type="Proteomes" id="UP000199197">
    <property type="component" value="Unassembled WGS sequence"/>
</dbReference>
<organism evidence="1 2">
    <name type="scientific">Candidatus Chryseopegocella kryptomonas</name>
    <dbReference type="NCBI Taxonomy" id="1633643"/>
    <lineage>
        <taxon>Bacteria</taxon>
        <taxon>Pseudomonadati</taxon>
        <taxon>Candidatus Kryptoniota</taxon>
        <taxon>Candidatus Chryseopegocella</taxon>
    </lineage>
</organism>
<proteinExistence type="predicted"/>
<sequence>MNFGLHRGTVAEYLRGICFRSLYECNFDIDRAVLKIAGSDEESAEKVRKKMNDYIQNLIENLKRHQINDLKSFIKSKYKNLPARYHFYLEEFARKFQNGEIKSKCGE</sequence>
<accession>A0A0P1NXY1</accession>
<reference evidence="2" key="1">
    <citation type="submission" date="2015-11" db="EMBL/GenBank/DDBJ databases">
        <authorList>
            <person name="Varghese N."/>
        </authorList>
    </citation>
    <scope>NUCLEOTIDE SEQUENCE [LARGE SCALE GENOMIC DNA]</scope>
    <source>
        <strain evidence="2">JGI-23</strain>
    </source>
</reference>
<keyword evidence="2" id="KW-1185">Reference proteome</keyword>
<dbReference type="OrthoDB" id="9989135at2"/>
<dbReference type="AlphaFoldDB" id="A0A0P1NXY1"/>
<evidence type="ECO:0000313" key="1">
    <source>
        <dbReference type="EMBL" id="CUT03901.1"/>
    </source>
</evidence>
<evidence type="ECO:0000313" key="2">
    <source>
        <dbReference type="Proteomes" id="UP000199197"/>
    </source>
</evidence>